<proteinExistence type="predicted"/>
<name>A0ABR4CCE0_9HELO</name>
<keyword evidence="3" id="KW-1185">Reference proteome</keyword>
<accession>A0ABR4CCE0</accession>
<feature type="domain" description="Heterokaryon incompatibility" evidence="1">
    <location>
        <begin position="93"/>
        <end position="229"/>
    </location>
</feature>
<dbReference type="PANTHER" id="PTHR24148">
    <property type="entry name" value="ANKYRIN REPEAT DOMAIN-CONTAINING PROTEIN 39 HOMOLOG-RELATED"/>
    <property type="match status" value="1"/>
</dbReference>
<evidence type="ECO:0000259" key="1">
    <source>
        <dbReference type="Pfam" id="PF06985"/>
    </source>
</evidence>
<dbReference type="Pfam" id="PF06985">
    <property type="entry name" value="HET"/>
    <property type="match status" value="1"/>
</dbReference>
<dbReference type="EMBL" id="JAZHXI010000010">
    <property type="protein sequence ID" value="KAL2067595.1"/>
    <property type="molecule type" value="Genomic_DNA"/>
</dbReference>
<dbReference type="InterPro" id="IPR052895">
    <property type="entry name" value="HetReg/Transcr_Mod"/>
</dbReference>
<dbReference type="PANTHER" id="PTHR24148:SF64">
    <property type="entry name" value="HETEROKARYON INCOMPATIBILITY DOMAIN-CONTAINING PROTEIN"/>
    <property type="match status" value="1"/>
</dbReference>
<protein>
    <recommendedName>
        <fullName evidence="1">Heterokaryon incompatibility domain-containing protein</fullName>
    </recommendedName>
</protein>
<dbReference type="InterPro" id="IPR010730">
    <property type="entry name" value="HET"/>
</dbReference>
<gene>
    <name evidence="2" type="ORF">VTL71DRAFT_2020</name>
</gene>
<reference evidence="2 3" key="1">
    <citation type="journal article" date="2024" name="Commun. Biol.">
        <title>Comparative genomic analysis of thermophilic fungi reveals convergent evolutionary adaptations and gene losses.</title>
        <authorList>
            <person name="Steindorff A.S."/>
            <person name="Aguilar-Pontes M.V."/>
            <person name="Robinson A.J."/>
            <person name="Andreopoulos B."/>
            <person name="LaButti K."/>
            <person name="Kuo A."/>
            <person name="Mondo S."/>
            <person name="Riley R."/>
            <person name="Otillar R."/>
            <person name="Haridas S."/>
            <person name="Lipzen A."/>
            <person name="Grimwood J."/>
            <person name="Schmutz J."/>
            <person name="Clum A."/>
            <person name="Reid I.D."/>
            <person name="Moisan M.C."/>
            <person name="Butler G."/>
            <person name="Nguyen T.T.M."/>
            <person name="Dewar K."/>
            <person name="Conant G."/>
            <person name="Drula E."/>
            <person name="Henrissat B."/>
            <person name="Hansel C."/>
            <person name="Singer S."/>
            <person name="Hutchinson M.I."/>
            <person name="de Vries R.P."/>
            <person name="Natvig D.O."/>
            <person name="Powell A.J."/>
            <person name="Tsang A."/>
            <person name="Grigoriev I.V."/>
        </authorList>
    </citation>
    <scope>NUCLEOTIDE SEQUENCE [LARGE SCALE GENOMIC DNA]</scope>
    <source>
        <strain evidence="2 3">CBS 494.80</strain>
    </source>
</reference>
<evidence type="ECO:0000313" key="2">
    <source>
        <dbReference type="EMBL" id="KAL2067595.1"/>
    </source>
</evidence>
<comment type="caution">
    <text evidence="2">The sequence shown here is derived from an EMBL/GenBank/DDBJ whole genome shotgun (WGS) entry which is preliminary data.</text>
</comment>
<dbReference type="Proteomes" id="UP001595075">
    <property type="component" value="Unassembled WGS sequence"/>
</dbReference>
<evidence type="ECO:0000313" key="3">
    <source>
        <dbReference type="Proteomes" id="UP001595075"/>
    </source>
</evidence>
<sequence length="652" mass="74161">MNGSLSGQAETREAVLQHLEVFPTITGTQFPPFCRQFEIMEPQNNYEPAGYRYKPLTDSNHIRILRLYSGSDGEKIKCSIEHGNIALGEICLYEALSYMWGPEKMDLFELDGHQHAVRHNLWLALYWLRLPDQSRDLWVDALSINQSDTVERNQQEACMSQVYQRAFQVIIWLGLPDQQVKLAIDAINTEIARIPLSRWSEFRFDLETYLNIKHLLSQEYWSRLWIIQEIYHAAEIVVQCGDLHLTWPPLHHLGVIVELNQSDEDFQSSVEQSSSEQKAISACMKDITECMAFPLCLNGTQLNPKRQYRNMSFVEKQLPLFDLCIQHGQANCMDARDKVYGLHSMAQDCCQEAIPIDYSKSLYAISAKVLAHYIEAHEPKDVTRHRWRENLVAKLENFHLTLRVAAEMLPPPTEAPYMPQRNTPEIVRHEGLIPSHIVVPTLGSCSARITHVWPLQTAFGDTMVDNFACSSDMSYHEVFRMQRIQDRLLELESSGSLLTMVGYLELVVTFMRPLSHCLIPKALKDMEFDEISFDELASGEFSTPGLQRLWAIVRNIASLSPCPDVALGLTTDGLYFVPAESQAGDALLAFGESHVFAICRQNSGDSPNYGVFGRCLFLTNDSTTTTVQACSPDIYVEFDLPTLRLLTRASAR</sequence>
<organism evidence="2 3">
    <name type="scientific">Oculimacula yallundae</name>
    <dbReference type="NCBI Taxonomy" id="86028"/>
    <lineage>
        <taxon>Eukaryota</taxon>
        <taxon>Fungi</taxon>
        <taxon>Dikarya</taxon>
        <taxon>Ascomycota</taxon>
        <taxon>Pezizomycotina</taxon>
        <taxon>Leotiomycetes</taxon>
        <taxon>Helotiales</taxon>
        <taxon>Ploettnerulaceae</taxon>
        <taxon>Oculimacula</taxon>
    </lineage>
</organism>